<dbReference type="SUPFAM" id="SSF53223">
    <property type="entry name" value="Aminoacid dehydrogenase-like, N-terminal domain"/>
    <property type="match status" value="1"/>
</dbReference>
<accession>A0A381QW98</accession>
<evidence type="ECO:0000256" key="1">
    <source>
        <dbReference type="ARBA" id="ARBA00006382"/>
    </source>
</evidence>
<evidence type="ECO:0000313" key="5">
    <source>
        <dbReference type="EMBL" id="SUZ83691.1"/>
    </source>
</evidence>
<name>A0A381QW98_9ZZZZ</name>
<dbReference type="Pfam" id="PF00208">
    <property type="entry name" value="ELFV_dehydrog"/>
    <property type="match status" value="1"/>
</dbReference>
<dbReference type="Pfam" id="PF02812">
    <property type="entry name" value="ELFV_dehydrog_N"/>
    <property type="match status" value="1"/>
</dbReference>
<dbReference type="InterPro" id="IPR036291">
    <property type="entry name" value="NAD(P)-bd_dom_sf"/>
</dbReference>
<proteinExistence type="inferred from homology"/>
<dbReference type="Gene3D" id="3.40.50.10860">
    <property type="entry name" value="Leucine Dehydrogenase, chain A, domain 1"/>
    <property type="match status" value="1"/>
</dbReference>
<dbReference type="InterPro" id="IPR016211">
    <property type="entry name" value="Glu/Phe/Leu/Val/Trp_DH_bac/arc"/>
</dbReference>
<keyword evidence="3" id="KW-0520">NAD</keyword>
<dbReference type="PANTHER" id="PTHR42722:SF1">
    <property type="entry name" value="VALINE DEHYDROGENASE"/>
    <property type="match status" value="1"/>
</dbReference>
<dbReference type="Gene3D" id="3.40.50.720">
    <property type="entry name" value="NAD(P)-binding Rossmann-like Domain"/>
    <property type="match status" value="1"/>
</dbReference>
<organism evidence="5">
    <name type="scientific">marine metagenome</name>
    <dbReference type="NCBI Taxonomy" id="408172"/>
    <lineage>
        <taxon>unclassified sequences</taxon>
        <taxon>metagenomes</taxon>
        <taxon>ecological metagenomes</taxon>
    </lineage>
</organism>
<dbReference type="GO" id="GO:0006520">
    <property type="term" value="P:amino acid metabolic process"/>
    <property type="evidence" value="ECO:0007669"/>
    <property type="project" value="InterPro"/>
</dbReference>
<dbReference type="PANTHER" id="PTHR42722">
    <property type="entry name" value="LEUCINE DEHYDROGENASE"/>
    <property type="match status" value="1"/>
</dbReference>
<dbReference type="SUPFAM" id="SSF51735">
    <property type="entry name" value="NAD(P)-binding Rossmann-fold domains"/>
    <property type="match status" value="1"/>
</dbReference>
<dbReference type="InterPro" id="IPR006095">
    <property type="entry name" value="Glu/Leu/Phe/Val/Trp_DH"/>
</dbReference>
<feature type="domain" description="Glutamate/phenylalanine/leucine/valine/L-tryptophan dehydrogenase C-terminal" evidence="4">
    <location>
        <begin position="144"/>
        <end position="347"/>
    </location>
</feature>
<evidence type="ECO:0000256" key="2">
    <source>
        <dbReference type="ARBA" id="ARBA00023002"/>
    </source>
</evidence>
<protein>
    <recommendedName>
        <fullName evidence="4">Glutamate/phenylalanine/leucine/valine/L-tryptophan dehydrogenase C-terminal domain-containing protein</fullName>
    </recommendedName>
</protein>
<evidence type="ECO:0000256" key="3">
    <source>
        <dbReference type="ARBA" id="ARBA00023027"/>
    </source>
</evidence>
<reference evidence="5" key="1">
    <citation type="submission" date="2018-05" db="EMBL/GenBank/DDBJ databases">
        <authorList>
            <person name="Lanie J.A."/>
            <person name="Ng W.-L."/>
            <person name="Kazmierczak K.M."/>
            <person name="Andrzejewski T.M."/>
            <person name="Davidsen T.M."/>
            <person name="Wayne K.J."/>
            <person name="Tettelin H."/>
            <person name="Glass J.I."/>
            <person name="Rusch D."/>
            <person name="Podicherti R."/>
            <person name="Tsui H.-C.T."/>
            <person name="Winkler M.E."/>
        </authorList>
    </citation>
    <scope>NUCLEOTIDE SEQUENCE</scope>
</reference>
<comment type="similarity">
    <text evidence="1">Belongs to the Glu/Leu/Phe/Val dehydrogenases family.</text>
</comment>
<dbReference type="EMBL" id="UINC01001562">
    <property type="protein sequence ID" value="SUZ83691.1"/>
    <property type="molecule type" value="Genomic_DNA"/>
</dbReference>
<sequence>MVFQNVDLDSHEKIVFCNDDKTGLRAIIAIHSTALGPAAGGCRLWSYQSEEEALFDVLKLSKAMSYKNAMAGLDFGGGKAVIIKTEDFSNADEIYEKFGEFVDQFNGSYITAEDVGMTMRIMQLIARNTRHVTGLPKEGSDAGGDPSPKTSWGILKGIEAAVRFKLGKSELDGLTIAVQGVGNVGYHLCKYLSKVGVNILVADIDDNRVKRVIKEFNVTAIDYEDILYQKVDVLSPCALGSILNKQSIPRLKTEIIAGGANNQLESDQDGRRLFERGILYAPDYVINGGGIINVAAEYYGDADDDQVIKKVSAIGPRLNNIFKEAERLKEPTNEIADAQAESIISIGKS</sequence>
<dbReference type="SMART" id="SM00839">
    <property type="entry name" value="ELFV_dehydrog"/>
    <property type="match status" value="1"/>
</dbReference>
<dbReference type="InterPro" id="IPR046346">
    <property type="entry name" value="Aminoacid_DH-like_N_sf"/>
</dbReference>
<dbReference type="CDD" id="cd01075">
    <property type="entry name" value="NAD_bind_Leu_Phe_Val_DH"/>
    <property type="match status" value="1"/>
</dbReference>
<dbReference type="PIRSF" id="PIRSF000188">
    <property type="entry name" value="Phe_leu_dh"/>
    <property type="match status" value="1"/>
</dbReference>
<dbReference type="GO" id="GO:0016639">
    <property type="term" value="F:oxidoreductase activity, acting on the CH-NH2 group of donors, NAD or NADP as acceptor"/>
    <property type="evidence" value="ECO:0007669"/>
    <property type="project" value="InterPro"/>
</dbReference>
<dbReference type="AlphaFoldDB" id="A0A381QW98"/>
<evidence type="ECO:0000259" key="4">
    <source>
        <dbReference type="SMART" id="SM00839"/>
    </source>
</evidence>
<gene>
    <name evidence="5" type="ORF">METZ01_LOCUS36545</name>
</gene>
<dbReference type="InterPro" id="IPR006096">
    <property type="entry name" value="Glu/Leu/Phe/Val/Trp_DH_C"/>
</dbReference>
<dbReference type="PRINTS" id="PR00082">
    <property type="entry name" value="GLFDHDRGNASE"/>
</dbReference>
<keyword evidence="2" id="KW-0560">Oxidoreductase</keyword>
<dbReference type="InterPro" id="IPR006097">
    <property type="entry name" value="Glu/Leu/Phe/Val/Trp_DH_dimer"/>
</dbReference>